<dbReference type="SUPFAM" id="SSF47769">
    <property type="entry name" value="SAM/Pointed domain"/>
    <property type="match status" value="1"/>
</dbReference>
<dbReference type="Gene3D" id="1.10.10.10">
    <property type="entry name" value="Winged helix-like DNA-binding domain superfamily/Winged helix DNA-binding domain"/>
    <property type="match status" value="1"/>
</dbReference>
<dbReference type="InterPro" id="IPR036388">
    <property type="entry name" value="WH-like_DNA-bd_sf"/>
</dbReference>
<dbReference type="Proteomes" id="UP001519460">
    <property type="component" value="Unassembled WGS sequence"/>
</dbReference>
<keyword evidence="3" id="KW-0539">Nucleus</keyword>
<dbReference type="SMART" id="SM00413">
    <property type="entry name" value="ETS"/>
    <property type="match status" value="1"/>
</dbReference>
<comment type="subcellular location">
    <subcellularLocation>
        <location evidence="3">Nucleus</location>
    </subcellularLocation>
</comment>
<sequence>MYGMWPSPTLTGGHPPPSAHLSPHVTAHVTSGIGPSLLPNALARSPYQWSKDDVRSWLEFCSDDFSIEHVRPEKFDMNGKALCLLTRKDFMERDPASGDLLFNALQRVLQSKNEMALHSHISGLGPAFPHAALPPAHNYKPPHVPASQPNGIILFAGSGPYANQVDSIGGSALSRACSDTTQSASRTAPFVPILPQPPASAPHPPGPPAGQGILSVADHKPAEVPDPMLCERTQQEPVENGFDCRLLWEFIYQLLQDRTHRNFVCWEGNGADLVFRIVNPTGLAELWGQQKNRTNMTYEKLSRALRYYYKMNIIKKVPGKRLTYKFLQHPSKIQKGQRGAKPHCMRNLPPNPPQLAPNPPSPSPGQPTSGSTPRHSPVDSRPPSLSPNPNVTEELPRTTSSPLVSMPSPPDRLAPGVRSLPPTPVHMFQVRSSVSPVLDDRVRSSLKDHLHVRQRLMTKTELDGGVDEEDELRRRHQYLNAFLQQRNHLQPHPRQNHSFHQPHSVPHGRDRAGESFDSESGGPRIQDNKMDVQEEPEDLSMPKGGNPRFPSPEVSSSPPHPATIYAPSSPYSRYSPPQLPQSSSSPNIYSSAFQAKSFSSPSSKSCPSSPHDNNNDNDDKMAVAAAAASLVVPTVGNKRDSSGYQVPSRASPAAESAMVKSEPLQVPAS</sequence>
<dbReference type="Pfam" id="PF02198">
    <property type="entry name" value="SAM_PNT"/>
    <property type="match status" value="1"/>
</dbReference>
<dbReference type="GO" id="GO:0005634">
    <property type="term" value="C:nucleus"/>
    <property type="evidence" value="ECO:0007669"/>
    <property type="project" value="UniProtKB-SubCell"/>
</dbReference>
<dbReference type="InterPro" id="IPR036390">
    <property type="entry name" value="WH_DNA-bd_sf"/>
</dbReference>
<feature type="compositionally biased region" description="Low complexity" evidence="4">
    <location>
        <begin position="567"/>
        <end position="609"/>
    </location>
</feature>
<dbReference type="SUPFAM" id="SSF46785">
    <property type="entry name" value="Winged helix' DNA-binding domain"/>
    <property type="match status" value="1"/>
</dbReference>
<dbReference type="InterPro" id="IPR000418">
    <property type="entry name" value="Ets_dom"/>
</dbReference>
<feature type="domain" description="ETS" evidence="5">
    <location>
        <begin position="245"/>
        <end position="327"/>
    </location>
</feature>
<dbReference type="InterPro" id="IPR013761">
    <property type="entry name" value="SAM/pointed_sf"/>
</dbReference>
<dbReference type="Gene3D" id="1.10.150.50">
    <property type="entry name" value="Transcription Factor, Ets-1"/>
    <property type="match status" value="1"/>
</dbReference>
<feature type="compositionally biased region" description="Pro residues" evidence="4">
    <location>
        <begin position="349"/>
        <end position="365"/>
    </location>
</feature>
<evidence type="ECO:0000313" key="7">
    <source>
        <dbReference type="EMBL" id="KAK7480431.1"/>
    </source>
</evidence>
<dbReference type="PANTHER" id="PTHR11849:SF201">
    <property type="entry name" value="ETS DNA-BINDING PROTEIN POKKURI"/>
    <property type="match status" value="1"/>
</dbReference>
<keyword evidence="8" id="KW-1185">Reference proteome</keyword>
<evidence type="ECO:0000259" key="6">
    <source>
        <dbReference type="PROSITE" id="PS51433"/>
    </source>
</evidence>
<dbReference type="GO" id="GO:0003677">
    <property type="term" value="F:DNA binding"/>
    <property type="evidence" value="ECO:0007669"/>
    <property type="project" value="UniProtKB-KW"/>
</dbReference>
<comment type="similarity">
    <text evidence="1 3">Belongs to the ETS family.</text>
</comment>
<feature type="region of interest" description="Disordered" evidence="4">
    <location>
        <begin position="491"/>
        <end position="669"/>
    </location>
</feature>
<name>A0ABD0K091_9CAEN</name>
<feature type="compositionally biased region" description="Low complexity" evidence="4">
    <location>
        <begin position="547"/>
        <end position="557"/>
    </location>
</feature>
<comment type="caution">
    <text evidence="7">The sequence shown here is derived from an EMBL/GenBank/DDBJ whole genome shotgun (WGS) entry which is preliminary data.</text>
</comment>
<feature type="domain" description="PNT" evidence="6">
    <location>
        <begin position="28"/>
        <end position="112"/>
    </location>
</feature>
<gene>
    <name evidence="7" type="ORF">BaRGS_00028350</name>
</gene>
<evidence type="ECO:0000256" key="1">
    <source>
        <dbReference type="ARBA" id="ARBA00005562"/>
    </source>
</evidence>
<reference evidence="7 8" key="1">
    <citation type="journal article" date="2023" name="Sci. Data">
        <title>Genome assembly of the Korean intertidal mud-creeper Batillaria attramentaria.</title>
        <authorList>
            <person name="Patra A.K."/>
            <person name="Ho P.T."/>
            <person name="Jun S."/>
            <person name="Lee S.J."/>
            <person name="Kim Y."/>
            <person name="Won Y.J."/>
        </authorList>
    </citation>
    <scope>NUCLEOTIDE SEQUENCE [LARGE SCALE GENOMIC DNA]</scope>
    <source>
        <strain evidence="7">Wonlab-2016</strain>
    </source>
</reference>
<dbReference type="PRINTS" id="PR00454">
    <property type="entry name" value="ETSDOMAIN"/>
</dbReference>
<evidence type="ECO:0000259" key="5">
    <source>
        <dbReference type="PROSITE" id="PS50061"/>
    </source>
</evidence>
<dbReference type="InterPro" id="IPR046328">
    <property type="entry name" value="ETS_fam"/>
</dbReference>
<dbReference type="PROSITE" id="PS50061">
    <property type="entry name" value="ETS_DOMAIN_3"/>
    <property type="match status" value="1"/>
</dbReference>
<dbReference type="EMBL" id="JACVVK020000282">
    <property type="protein sequence ID" value="KAK7480431.1"/>
    <property type="molecule type" value="Genomic_DNA"/>
</dbReference>
<evidence type="ECO:0000256" key="4">
    <source>
        <dbReference type="SAM" id="MobiDB-lite"/>
    </source>
</evidence>
<evidence type="ECO:0000313" key="8">
    <source>
        <dbReference type="Proteomes" id="UP001519460"/>
    </source>
</evidence>
<dbReference type="Pfam" id="PF00178">
    <property type="entry name" value="Ets"/>
    <property type="match status" value="1"/>
</dbReference>
<dbReference type="PROSITE" id="PS00346">
    <property type="entry name" value="ETS_DOMAIN_2"/>
    <property type="match status" value="1"/>
</dbReference>
<feature type="region of interest" description="Disordered" evidence="4">
    <location>
        <begin position="1"/>
        <end position="22"/>
    </location>
</feature>
<accession>A0ABD0K091</accession>
<dbReference type="AlphaFoldDB" id="A0ABD0K091"/>
<dbReference type="PROSITE" id="PS51433">
    <property type="entry name" value="PNT"/>
    <property type="match status" value="1"/>
</dbReference>
<evidence type="ECO:0000256" key="2">
    <source>
        <dbReference type="ARBA" id="ARBA00023125"/>
    </source>
</evidence>
<proteinExistence type="inferred from homology"/>
<keyword evidence="2 3" id="KW-0238">DNA-binding</keyword>
<protein>
    <submittedName>
        <fullName evidence="7">Uncharacterized protein</fullName>
    </submittedName>
</protein>
<evidence type="ECO:0000256" key="3">
    <source>
        <dbReference type="RuleBase" id="RU004019"/>
    </source>
</evidence>
<dbReference type="SMART" id="SM00251">
    <property type="entry name" value="SAM_PNT"/>
    <property type="match status" value="1"/>
</dbReference>
<dbReference type="PANTHER" id="PTHR11849">
    <property type="entry name" value="ETS"/>
    <property type="match status" value="1"/>
</dbReference>
<organism evidence="7 8">
    <name type="scientific">Batillaria attramentaria</name>
    <dbReference type="NCBI Taxonomy" id="370345"/>
    <lineage>
        <taxon>Eukaryota</taxon>
        <taxon>Metazoa</taxon>
        <taxon>Spiralia</taxon>
        <taxon>Lophotrochozoa</taxon>
        <taxon>Mollusca</taxon>
        <taxon>Gastropoda</taxon>
        <taxon>Caenogastropoda</taxon>
        <taxon>Sorbeoconcha</taxon>
        <taxon>Cerithioidea</taxon>
        <taxon>Batillariidae</taxon>
        <taxon>Batillaria</taxon>
    </lineage>
</organism>
<feature type="compositionally biased region" description="Polar residues" evidence="4">
    <location>
        <begin position="387"/>
        <end position="403"/>
    </location>
</feature>
<feature type="region of interest" description="Disordered" evidence="4">
    <location>
        <begin position="332"/>
        <end position="420"/>
    </location>
</feature>
<dbReference type="InterPro" id="IPR003118">
    <property type="entry name" value="Pointed_dom"/>
</dbReference>